<dbReference type="AlphaFoldDB" id="A0A941DX65"/>
<keyword evidence="2" id="KW-1185">Reference proteome</keyword>
<evidence type="ECO:0000313" key="1">
    <source>
        <dbReference type="EMBL" id="MBR7797122.1"/>
    </source>
</evidence>
<reference evidence="1" key="1">
    <citation type="submission" date="2021-04" db="EMBL/GenBank/DDBJ databases">
        <title>Isolation and polyphasic classification of algal microorganism.</title>
        <authorList>
            <person name="Wang S."/>
        </authorList>
    </citation>
    <scope>NUCLEOTIDE SEQUENCE</scope>
    <source>
        <strain evidence="1">720a</strain>
    </source>
</reference>
<sequence length="107" mass="13004">MDHNTHKKQMYELCNKFHLYFVQIQAIDGQMYDGIIEDVDDDSVTLLMPYGDMDREVGTERQYGFGYSGYGGYGGYGGFGFPRRFRRFRRFRFPFFRLRRLFFPYYY</sequence>
<organism evidence="1 2">
    <name type="scientific">Virgibacillus salarius</name>
    <dbReference type="NCBI Taxonomy" id="447199"/>
    <lineage>
        <taxon>Bacteria</taxon>
        <taxon>Bacillati</taxon>
        <taxon>Bacillota</taxon>
        <taxon>Bacilli</taxon>
        <taxon>Bacillales</taxon>
        <taxon>Bacillaceae</taxon>
        <taxon>Virgibacillus</taxon>
    </lineage>
</organism>
<protein>
    <submittedName>
        <fullName evidence="1">Uncharacterized protein</fullName>
    </submittedName>
</protein>
<evidence type="ECO:0000313" key="2">
    <source>
        <dbReference type="Proteomes" id="UP000675284"/>
    </source>
</evidence>
<name>A0A941DX65_9BACI</name>
<dbReference type="EMBL" id="JAGSOT010000043">
    <property type="protein sequence ID" value="MBR7797122.1"/>
    <property type="molecule type" value="Genomic_DNA"/>
</dbReference>
<comment type="caution">
    <text evidence="1">The sequence shown here is derived from an EMBL/GenBank/DDBJ whole genome shotgun (WGS) entry which is preliminary data.</text>
</comment>
<accession>A0A941DX65</accession>
<proteinExistence type="predicted"/>
<gene>
    <name evidence="1" type="ORF">KCX74_13860</name>
</gene>
<dbReference type="Proteomes" id="UP000675284">
    <property type="component" value="Unassembled WGS sequence"/>
</dbReference>